<keyword evidence="6" id="KW-1185">Reference proteome</keyword>
<dbReference type="GO" id="GO:0008887">
    <property type="term" value="F:glycerate kinase activity"/>
    <property type="evidence" value="ECO:0007669"/>
    <property type="project" value="UniProtKB-UniRule"/>
</dbReference>
<proteinExistence type="inferred from homology"/>
<evidence type="ECO:0000256" key="3">
    <source>
        <dbReference type="ARBA" id="ARBA00022777"/>
    </source>
</evidence>
<dbReference type="AlphaFoldDB" id="A0A2S1LB73"/>
<keyword evidence="2 4" id="KW-0808">Transferase</keyword>
<evidence type="ECO:0000313" key="6">
    <source>
        <dbReference type="Proteomes" id="UP000244527"/>
    </source>
</evidence>
<dbReference type="Gene3D" id="3.90.1510.10">
    <property type="entry name" value="Glycerate kinase, domain 2"/>
    <property type="match status" value="1"/>
</dbReference>
<dbReference type="InterPro" id="IPR018193">
    <property type="entry name" value="Glyc_kinase_flavodox-like_fold"/>
</dbReference>
<evidence type="ECO:0000313" key="5">
    <source>
        <dbReference type="EMBL" id="AWG20995.1"/>
    </source>
</evidence>
<evidence type="ECO:0000256" key="2">
    <source>
        <dbReference type="ARBA" id="ARBA00022679"/>
    </source>
</evidence>
<dbReference type="NCBIfam" id="TIGR00045">
    <property type="entry name" value="glycerate kinase"/>
    <property type="match status" value="1"/>
</dbReference>
<dbReference type="KEGG" id="ffa:FFWV33_05305"/>
<accession>A0A2S1LB73</accession>
<evidence type="ECO:0000256" key="4">
    <source>
        <dbReference type="PIRNR" id="PIRNR006078"/>
    </source>
</evidence>
<dbReference type="PIRSF" id="PIRSF006078">
    <property type="entry name" value="GlxK"/>
    <property type="match status" value="1"/>
</dbReference>
<dbReference type="GO" id="GO:0031388">
    <property type="term" value="P:organic acid phosphorylation"/>
    <property type="evidence" value="ECO:0007669"/>
    <property type="project" value="UniProtKB-UniRule"/>
</dbReference>
<dbReference type="RefSeq" id="WP_108739948.1">
    <property type="nucleotide sequence ID" value="NZ_CP020918.1"/>
</dbReference>
<dbReference type="SUPFAM" id="SSF110738">
    <property type="entry name" value="Glycerate kinase I"/>
    <property type="match status" value="1"/>
</dbReference>
<protein>
    <recommendedName>
        <fullName evidence="7">Glycerate kinase</fullName>
    </recommendedName>
</protein>
<dbReference type="Gene3D" id="3.40.50.10350">
    <property type="entry name" value="Glycerate kinase, domain 1"/>
    <property type="match status" value="1"/>
</dbReference>
<evidence type="ECO:0000256" key="1">
    <source>
        <dbReference type="ARBA" id="ARBA00006284"/>
    </source>
</evidence>
<name>A0A2S1LB73_9FLAO</name>
<keyword evidence="3 4" id="KW-0418">Kinase</keyword>
<dbReference type="InterPro" id="IPR018197">
    <property type="entry name" value="Glycerate_kinase_RE-like"/>
</dbReference>
<comment type="similarity">
    <text evidence="1 4">Belongs to the glycerate kinase type-1 family.</text>
</comment>
<dbReference type="OrthoDB" id="9774290at2"/>
<evidence type="ECO:0008006" key="7">
    <source>
        <dbReference type="Google" id="ProtNLM"/>
    </source>
</evidence>
<dbReference type="Proteomes" id="UP000244527">
    <property type="component" value="Chromosome"/>
</dbReference>
<dbReference type="Pfam" id="PF02595">
    <property type="entry name" value="Gly_kinase"/>
    <property type="match status" value="1"/>
</dbReference>
<dbReference type="PANTHER" id="PTHR21599">
    <property type="entry name" value="GLYCERATE KINASE"/>
    <property type="match status" value="1"/>
</dbReference>
<dbReference type="InterPro" id="IPR036129">
    <property type="entry name" value="Glycerate_kinase_sf"/>
</dbReference>
<gene>
    <name evidence="5" type="ORF">FFWV33_05305</name>
</gene>
<dbReference type="EMBL" id="CP020918">
    <property type="protein sequence ID" value="AWG20995.1"/>
    <property type="molecule type" value="Genomic_DNA"/>
</dbReference>
<reference evidence="5 6" key="1">
    <citation type="submission" date="2017-04" db="EMBL/GenBank/DDBJ databases">
        <title>Compelte genome sequence of WV33.</title>
        <authorList>
            <person name="Lee P.C."/>
        </authorList>
    </citation>
    <scope>NUCLEOTIDE SEQUENCE [LARGE SCALE GENOMIC DNA]</scope>
    <source>
        <strain evidence="5 6">WV33</strain>
    </source>
</reference>
<dbReference type="InterPro" id="IPR004381">
    <property type="entry name" value="Glycerate_kinase"/>
</dbReference>
<organism evidence="5 6">
    <name type="scientific">Flavobacterium faecale</name>
    <dbReference type="NCBI Taxonomy" id="1355330"/>
    <lineage>
        <taxon>Bacteria</taxon>
        <taxon>Pseudomonadati</taxon>
        <taxon>Bacteroidota</taxon>
        <taxon>Flavobacteriia</taxon>
        <taxon>Flavobacteriales</taxon>
        <taxon>Flavobacteriaceae</taxon>
        <taxon>Flavobacterium</taxon>
    </lineage>
</organism>
<dbReference type="PANTHER" id="PTHR21599:SF0">
    <property type="entry name" value="GLYCERATE KINASE"/>
    <property type="match status" value="1"/>
</dbReference>
<sequence length="375" mass="40017">MKIVIAPDKFKGSLSAMEVCNAIEAGIHKYDATIETIKHPLADGGEGTLTILQNYFELKTAAVVVKDPLFRTTTATYKYNDHTAFIEMANASGLLLVDALDRDCSNSTSFGTGQLVLDAVNKGFRKIILFIGGSATNDGGIGMATALGFGFFSKEGQTVAPVGKELINIDKITTDKVIEVLKSVHFTVVCDVKNPLYGSNGAAQVYAAQKGASLTDIEQLDLGLQNFSVQVEKYLGQNVATLEGAGAAGGMGAGAVCFLNAKMQLGIDFVMEQTGFDVVIQNNIDLIITGEGSVDKQTIEGKVIKGISERARQNKIPFAIVAGIVKDMDLITDNLKPESIQSIMDLGVTVEDAMQNAAVHLTEMTYQMIESNRAN</sequence>